<feature type="compositionally biased region" description="Low complexity" evidence="1">
    <location>
        <begin position="189"/>
        <end position="198"/>
    </location>
</feature>
<gene>
    <name evidence="3" type="ORF">LV84_02790</name>
</gene>
<dbReference type="Proteomes" id="UP000249115">
    <property type="component" value="Unassembled WGS sequence"/>
</dbReference>
<accession>A0A2W7RGE7</accession>
<evidence type="ECO:0000313" key="4">
    <source>
        <dbReference type="Proteomes" id="UP000249115"/>
    </source>
</evidence>
<sequence length="3658" mass="358525">MTLIKLSILTNPKFLVYALSLCYLLVGMNGEVYGQCPTTDTYTSGSNTFTVPAGVTSITVEAWGGGGRGGYWDSNGTGGRGGGGGGGYSRSVISVSSGQSYTYVVGAGSNSDAAGENSRFYITTGPGPNLVLANGGNSAINSSTGAAGGLASTVGGFNRSGGAGANGSGTTYGGGGGSSGGTVLNGVNATNQNGAIAPTGGGNGGTGRSGSEGDGGAGTIPGGGGGGSLKTNNGSGTRSGGVGANGQIKITYTLPANTVTTTNPSQTRCINTALTPNITHTTTGATGISNSGVSGANGLPAGVSATWSGNTITITGTPTASGTFNYSIPMTGGCTIGQLPATGTITVTPNQTVGAASSTPTLCINTGLVANITHATTNSTGIANNGVAGANGLPAGVSASWVGNTITISGTPTASGTFNYSIPVIGCLASGVIATGTITVTPNNTVGAASSTPTLCINTALTNITHSTTGATGIGVATGLPAGVSAAWSGNVITISGTPTASGTFNYSIPLTGGCNTPAVNATGTITVTPNNTVAAASSTPTLCINTALTNITHATVGATGIGAATGLPAGVSAAWSGNVITISGTPTASGTFNYSIPLSGGCNTPAVNATGTITVTPNNTVAAASSTPILCINTALTNITHATVGATGIGAATGLPAGVSAAWSGNVITISGTPTASGTFNYSIPLSGGCNMPAVNATGTITVTPNNTVAAASSTPTLCINTALTNITHATTGATGIGAATGLPAGVSAAWSGNVITISGTPTASGTFNYSIPLTGGCNTPAVNATGTFTVSPNNTVAAASSTPTLCISTALTNITHATVGATGIGAATGLPTGVTASWAGNVITISGTPTSSGTFNYSIPLTGGCLATAVSATGTITVNPATIIVSESLAAQSICIGQNFTSISISATGTGTLTYQWYRNTVSNNTSGTAIVGTNSPSYTPASTPSGTSYYYVTVSSSCGPIRTSGVSGAFIVDPITLITTQPDDSGEIECFGDGFDPISVDAIGGDLSYQWYKNADSLNTGGTAVPGAQLASFTPPSIILGELFYYVVVTGNCGNATSNVSGKYRVNPPVTVIDLAPSPDDKTICLGDSFAPITALASGEGTVSYQWYRNASNSNSGGTLISGATLPSYTPPSTPVGTTYYYVVAKSNCGTVPSDVSGAFTITPLTSINTQSLATQTICFTETFNPISVTASGTGTLSYQWYKNTANNNTTGTAIPGEDLPSFTPPSSSTGTNFYYVIVSSGCGPDQISNPSGAFTVTPTNTTGTPSANPTICINTALTNITHATTGATGIGAATGLPAGVSAAWSGNVITISGTPTASGTFNYSIPLTGGCNTPVINATGTITVTPNNTVGAASSTPTLCINTALTNITHATTGATGIGAATGLPAGVSAAWSGNVITISGTPTASGTFNYSIPLSGGCNTPAVNATGSITVTPNNTVAAASSTPTLCINTALTNITHATVGATGIGAATGLPAGVSATWSGNVITISGTPTASGTFNYSIPLSGGCNTPAVNATGTFTVTPNNTVGAASSTSTLCINTALTNITHATVGATGIGAATGLPAGVSAAWSGNVITISGTPTASGTFNYSIPLSGGCNTPAVNATGTITVTPNNTVAAASSTPTLCINTALTNITHATVGATGIGAATGLPAGVSAAWSGNVITISGTPTASGTFNYYIPLSGGCNTPAVNATGTITVTQNNTVATASSTPTLCINTALTNITHATTGATGIGAATGLPTGVTASWASNTITISGTPTTSGTFNYSIPLTGGCNTPAVNATGTIIVTPNNTVGTASSTPTLCINTALTNITHATTGATGIGVITGLPTGVTAAWSGNLITISGTPTTSGTFNYSIRLTGGCNTPIVSATGTITVTPNNTVTSASPNQTRCINSALANITHSTTGATGIGVATGLPAGVSAAWSGNVITISGTPTASGTFNYSIPLIGGCNTPAVNATGTITVTAANTVSVASSSPILCIYTPVTPITHTTTGATGIGAAIGLPGGVTASRSGNTITISGTPFVSGTFNYSIPLTGGCGSVAATGTLIVTPNNTVGGASSTPTLCISTPLTNITHTTSGATGIGSVTNLPAGVSAAWSGDIITISGTPTVSGTFNYSIPLTGGCNIPAVNATGTITVTPNNTVTSSAPNQTVCINNALNNIIHATTGATGIGAATGFPLGVTAAWSGNTITISGTPTQSGTFNYSIPLSGGCNTPAVNATGTITITPNNTVGTASTAPTLCINTPLTNITHATTGATGIGAATGLPAGVSAAWSGNVITISGTPTASGTFNYSIPLTGSCNTPAVNAIGTITVNPATTIVSESLAAQSICIGQNFTGISISATGTGTLTYQWYGNTVNNNTSGTAITGAISPSYTPPSSLLGTNYYYVTVTSSCGPIKTSSVSGAFIVDPITSITTQPDDTGEFDCFGDGFDPISVVAKGGDLTYQWYKNTAALNTGGIAMTGPQMATFTPPSTILGNSYYYVIVTGNCGTEISNVSGLYTVNEPETTIIQHPSTDSETSCQGGIPFSELIVEAQGEPSVTYQWYSNSSPSNTGGTLISGATLPNFTPPTTSVGTFYYYATGSSACGTVPTDVSGAFTVTPLTNIDSESLAAQTICFTDNFTPISVTASGSGTLSYQWYKNTVNNNTTGTLISGANLPSYIPPSSSTGTNFYYIIVSSECGPAQISNPSGAFTVTPTNTAGAASSTPTLCINTVLNNITHTTTGATGIGAVTGLPAGITAAWVGNSITISGTPIESGTFNYTLPLTGGCGAVAATGTIIVEPIATVSLPSVTFPSVCITSPTLSPFTQTTTGVTAIGVPTGLPPGISASFNSTTGLITFSGTATTIGLYSYSIPLVGNCVYGLNATGTIDVTPVYNITSVSSVSASSIGGAATVTFYGNPATILDGTYKITYQIKQASGAFTTVGPVDATVVNGKGTFTTIPINSNVDTYTVQILTIKKSTDFCTVTLTTPPTTYFGVCSAVFGSNSTFYVPAGVFSVTIEVYGGGGGGNGGGGGGGGYSILKNIPVTPGESLAAFVGNGGGQGQNGGVSYVTRDSNIANQLGNSLVLANGGNGSTAGNAAGGTFDPRYTGSNGNPSSGTNGGKGAGPSGGNGGTSGNNGTSPGGGGGNWSSGKGIGGNGLIVISYSCPDSDISDCIKVIDDGSKSGSGIIEFSCDYSWTAPEGLQSFTVIVGSGGGGGGSGFGSGGGGSGALILQKFSTSNPYGLPANATFPITVGQGGNGAVGGTNPGFTGNPSTFSGTIDGSSINISVHGGGGGGSQSSIGGANGASGGGGGARPNPGAQAGVGGSSIPIVYSGTDVILYQGNKAGDGAHSNSQNSIAGGGGGGLVAFVPSDRPNGKASGNGQGEGGDGGKGVSLTMGDSLRQFGAGGGGIGEYFNGTEKVGIGGSANGVKLGGDGNLANPSAIGGAGKNKTGSGGGAGYGGGGRGGNGVVYIYFDILRILSVEYLYFNATYNREERSGLLEWATSKEWENSGFEIERSVNNTNDWEKIGENAGSGYTDAATAYSFTDKELPASGGNVFYRLKQVDFDGSFGYSVVKSIQVAALKGKSNWVAYPNPSSSGDYVVIDLLDLSAYNDEPIVMLISDVKGVSRTYTLKQPNEVSEVVNDYLDQAHVGLYIVQLIWGEQNQQLKLMRK</sequence>
<feature type="compositionally biased region" description="Gly residues" evidence="1">
    <location>
        <begin position="3273"/>
        <end position="3297"/>
    </location>
</feature>
<feature type="compositionally biased region" description="Gly residues" evidence="1">
    <location>
        <begin position="3363"/>
        <end position="3376"/>
    </location>
</feature>
<dbReference type="Pfam" id="PF21722">
    <property type="entry name" value="Gly_rich_2"/>
    <property type="match status" value="3"/>
</dbReference>
<feature type="region of interest" description="Disordered" evidence="1">
    <location>
        <begin position="3272"/>
        <end position="3305"/>
    </location>
</feature>
<feature type="compositionally biased region" description="Gly residues" evidence="1">
    <location>
        <begin position="199"/>
        <end position="228"/>
    </location>
</feature>
<evidence type="ECO:0000313" key="3">
    <source>
        <dbReference type="EMBL" id="PZX54637.1"/>
    </source>
</evidence>
<dbReference type="Gene3D" id="2.60.40.2700">
    <property type="match status" value="6"/>
</dbReference>
<comment type="caution">
    <text evidence="3">The sequence shown here is derived from an EMBL/GenBank/DDBJ whole genome shotgun (WGS) entry which is preliminary data.</text>
</comment>
<name>A0A2W7RGE7_9BACT</name>
<feature type="domain" description="Glycine-rich" evidence="2">
    <location>
        <begin position="2987"/>
        <end position="3141"/>
    </location>
</feature>
<feature type="domain" description="Glycine-rich" evidence="2">
    <location>
        <begin position="44"/>
        <end position="252"/>
    </location>
</feature>
<feature type="region of interest" description="Disordered" evidence="1">
    <location>
        <begin position="3080"/>
        <end position="3132"/>
    </location>
</feature>
<evidence type="ECO:0000256" key="1">
    <source>
        <dbReference type="SAM" id="MobiDB-lite"/>
    </source>
</evidence>
<feature type="region of interest" description="Disordered" evidence="1">
    <location>
        <begin position="189"/>
        <end position="244"/>
    </location>
</feature>
<feature type="compositionally biased region" description="Gly residues" evidence="1">
    <location>
        <begin position="3101"/>
        <end position="3132"/>
    </location>
</feature>
<protein>
    <recommendedName>
        <fullName evidence="2">Glycine-rich domain-containing protein</fullName>
    </recommendedName>
</protein>
<feature type="region of interest" description="Disordered" evidence="1">
    <location>
        <begin position="3332"/>
        <end position="3376"/>
    </location>
</feature>
<feature type="domain" description="Glycine-rich" evidence="2">
    <location>
        <begin position="3177"/>
        <end position="3459"/>
    </location>
</feature>
<dbReference type="RefSeq" id="WP_158527879.1">
    <property type="nucleotide sequence ID" value="NZ_QKZU01000010.1"/>
</dbReference>
<proteinExistence type="predicted"/>
<dbReference type="InterPro" id="IPR049304">
    <property type="entry name" value="Gly_rich_dom"/>
</dbReference>
<dbReference type="EMBL" id="QKZU01000010">
    <property type="protein sequence ID" value="PZX54637.1"/>
    <property type="molecule type" value="Genomic_DNA"/>
</dbReference>
<organism evidence="3 4">
    <name type="scientific">Algoriphagus ratkowskyi</name>
    <dbReference type="NCBI Taxonomy" id="57028"/>
    <lineage>
        <taxon>Bacteria</taxon>
        <taxon>Pseudomonadati</taxon>
        <taxon>Bacteroidota</taxon>
        <taxon>Cytophagia</taxon>
        <taxon>Cytophagales</taxon>
        <taxon>Cyclobacteriaceae</taxon>
        <taxon>Algoriphagus</taxon>
    </lineage>
</organism>
<evidence type="ECO:0000259" key="2">
    <source>
        <dbReference type="Pfam" id="PF21722"/>
    </source>
</evidence>
<reference evidence="3 4" key="1">
    <citation type="submission" date="2018-06" db="EMBL/GenBank/DDBJ databases">
        <title>Genomic Encyclopedia of Archaeal and Bacterial Type Strains, Phase II (KMG-II): from individual species to whole genera.</title>
        <authorList>
            <person name="Goeker M."/>
        </authorList>
    </citation>
    <scope>NUCLEOTIDE SEQUENCE [LARGE SCALE GENOMIC DNA]</scope>
    <source>
        <strain evidence="3 4">DSM 22686</strain>
    </source>
</reference>